<dbReference type="SUPFAM" id="SSF50998">
    <property type="entry name" value="Quinoprotein alcohol dehydrogenase-like"/>
    <property type="match status" value="1"/>
</dbReference>
<dbReference type="AlphaFoldDB" id="A0A1V3C491"/>
<reference evidence="3" key="1">
    <citation type="submission" date="2016-08" db="EMBL/GenBank/DDBJ databases">
        <authorList>
            <person name="Tokovenko B."/>
            <person name="Kalinowski J."/>
        </authorList>
    </citation>
    <scope>NUCLEOTIDE SEQUENCE [LARGE SCALE GENOMIC DNA]</scope>
    <source>
        <strain evidence="3">UTMC102</strain>
    </source>
</reference>
<dbReference type="STRING" id="501010.NOSIN_18435"/>
<dbReference type="Proteomes" id="UP000189004">
    <property type="component" value="Unassembled WGS sequence"/>
</dbReference>
<keyword evidence="3" id="KW-1185">Reference proteome</keyword>
<gene>
    <name evidence="2" type="ORF">NOSIN_18435</name>
</gene>
<feature type="domain" description="Pyrrolo-quinoline quinone repeat" evidence="1">
    <location>
        <begin position="71"/>
        <end position="237"/>
    </location>
</feature>
<evidence type="ECO:0000313" key="3">
    <source>
        <dbReference type="Proteomes" id="UP000189004"/>
    </source>
</evidence>
<dbReference type="InterPro" id="IPR011047">
    <property type="entry name" value="Quinoprotein_ADH-like_sf"/>
</dbReference>
<dbReference type="Gene3D" id="2.130.10.10">
    <property type="entry name" value="YVTN repeat-like/Quinoprotein amine dehydrogenase"/>
    <property type="match status" value="1"/>
</dbReference>
<accession>A0A1V3C491</accession>
<proteinExistence type="predicted"/>
<dbReference type="Pfam" id="PF13360">
    <property type="entry name" value="PQQ_2"/>
    <property type="match status" value="1"/>
</dbReference>
<sequence>MAVVLILVMVVGLLLLPDYDGGQEESRQLADYEIVHEVTGDQPEKLRVPTTVSEAAWVWEGAEDSVLQEVLPVPTGAVLHVNDGAVGLDTRNGEEVWSYRLLESEAEVAVSPDGSLVAVSAGGFLALLDSGTGEELRVIEHGEAGEGHLSLQEAGLVADEGLVMAGSRDPEGVIVSFDPWEGESGWHNEDLECIDGSGNSHVEEGFLTPSGVVVVYRCGGADPVMVSLDLATGEEQWRLVQGQDFNGDYEHYDEPPDVRFAPVGDVAVLQNMGPLRGTVVIDTESGEVLSDTLPSETDNHLLRVLPDGYLAVRTEKIGEEDWEVRFEVRSFSGDVRSEVVTDDEDLGGTLSSQLPLKDSLLKLRWSEAEENMEIAVFDWSGKGHGESITLPVEIDLSEVLSVVRSEYLVGPGTFQEAPGAVLLREYPNSGVAARVVGLN</sequence>
<dbReference type="InterPro" id="IPR002372">
    <property type="entry name" value="PQQ_rpt_dom"/>
</dbReference>
<evidence type="ECO:0000259" key="1">
    <source>
        <dbReference type="Pfam" id="PF13360"/>
    </source>
</evidence>
<dbReference type="EMBL" id="MCOK01000001">
    <property type="protein sequence ID" value="OOC55555.1"/>
    <property type="molecule type" value="Genomic_DNA"/>
</dbReference>
<name>A0A1V3C491_9ACTN</name>
<organism evidence="2 3">
    <name type="scientific">Nocardiopsis sinuspersici</name>
    <dbReference type="NCBI Taxonomy" id="501010"/>
    <lineage>
        <taxon>Bacteria</taxon>
        <taxon>Bacillati</taxon>
        <taxon>Actinomycetota</taxon>
        <taxon>Actinomycetes</taxon>
        <taxon>Streptosporangiales</taxon>
        <taxon>Nocardiopsidaceae</taxon>
        <taxon>Nocardiopsis</taxon>
    </lineage>
</organism>
<protein>
    <recommendedName>
        <fullName evidence="1">Pyrrolo-quinoline quinone repeat domain-containing protein</fullName>
    </recommendedName>
</protein>
<comment type="caution">
    <text evidence="2">The sequence shown here is derived from an EMBL/GenBank/DDBJ whole genome shotgun (WGS) entry which is preliminary data.</text>
</comment>
<dbReference type="RefSeq" id="WP_170293655.1">
    <property type="nucleotide sequence ID" value="NZ_MCOK01000001.1"/>
</dbReference>
<dbReference type="InterPro" id="IPR015943">
    <property type="entry name" value="WD40/YVTN_repeat-like_dom_sf"/>
</dbReference>
<evidence type="ECO:0000313" key="2">
    <source>
        <dbReference type="EMBL" id="OOC55555.1"/>
    </source>
</evidence>